<evidence type="ECO:0000256" key="1">
    <source>
        <dbReference type="ARBA" id="ARBA00005446"/>
    </source>
</evidence>
<comment type="catalytic activity">
    <reaction evidence="4">
        <text>Couples ATP hydrolysis with the unwinding of duplex DNA by translocating in the 3'-5' direction.</text>
        <dbReference type="EC" id="5.6.2.4"/>
    </reaction>
</comment>
<dbReference type="Gene3D" id="3.40.50.300">
    <property type="entry name" value="P-loop containing nucleotide triphosphate hydrolases"/>
    <property type="match status" value="1"/>
</dbReference>
<evidence type="ECO:0000313" key="8">
    <source>
        <dbReference type="Proteomes" id="UP000886523"/>
    </source>
</evidence>
<reference evidence="7" key="1">
    <citation type="journal article" date="2020" name="Nat. Commun.">
        <title>Large-scale genome sequencing of mycorrhizal fungi provides insights into the early evolution of symbiotic traits.</title>
        <authorList>
            <person name="Miyauchi S."/>
            <person name="Kiss E."/>
            <person name="Kuo A."/>
            <person name="Drula E."/>
            <person name="Kohler A."/>
            <person name="Sanchez-Garcia M."/>
            <person name="Morin E."/>
            <person name="Andreopoulos B."/>
            <person name="Barry K.W."/>
            <person name="Bonito G."/>
            <person name="Buee M."/>
            <person name="Carver A."/>
            <person name="Chen C."/>
            <person name="Cichocki N."/>
            <person name="Clum A."/>
            <person name="Culley D."/>
            <person name="Crous P.W."/>
            <person name="Fauchery L."/>
            <person name="Girlanda M."/>
            <person name="Hayes R.D."/>
            <person name="Keri Z."/>
            <person name="LaButti K."/>
            <person name="Lipzen A."/>
            <person name="Lombard V."/>
            <person name="Magnuson J."/>
            <person name="Maillard F."/>
            <person name="Murat C."/>
            <person name="Nolan M."/>
            <person name="Ohm R.A."/>
            <person name="Pangilinan J."/>
            <person name="Pereira M.F."/>
            <person name="Perotto S."/>
            <person name="Peter M."/>
            <person name="Pfister S."/>
            <person name="Riley R."/>
            <person name="Sitrit Y."/>
            <person name="Stielow J.B."/>
            <person name="Szollosi G."/>
            <person name="Zifcakova L."/>
            <person name="Stursova M."/>
            <person name="Spatafora J.W."/>
            <person name="Tedersoo L."/>
            <person name="Vaario L.M."/>
            <person name="Yamada A."/>
            <person name="Yan M."/>
            <person name="Wang P."/>
            <person name="Xu J."/>
            <person name="Bruns T."/>
            <person name="Baldrian P."/>
            <person name="Vilgalys R."/>
            <person name="Dunand C."/>
            <person name="Henrissat B."/>
            <person name="Grigoriev I.V."/>
            <person name="Hibbett D."/>
            <person name="Nagy L.G."/>
            <person name="Martin F.M."/>
        </authorList>
    </citation>
    <scope>NUCLEOTIDE SEQUENCE</scope>
    <source>
        <strain evidence="7">UP504</strain>
    </source>
</reference>
<dbReference type="PANTHER" id="PTHR13710:SF105">
    <property type="entry name" value="ATP-DEPENDENT DNA HELICASE Q1"/>
    <property type="match status" value="1"/>
</dbReference>
<gene>
    <name evidence="7" type="ORF">BS47DRAFT_1337450</name>
</gene>
<dbReference type="GO" id="GO:0005524">
    <property type="term" value="F:ATP binding"/>
    <property type="evidence" value="ECO:0007669"/>
    <property type="project" value="InterPro"/>
</dbReference>
<evidence type="ECO:0000256" key="3">
    <source>
        <dbReference type="ARBA" id="ARBA00023235"/>
    </source>
</evidence>
<dbReference type="AlphaFoldDB" id="A0A9P6E1W5"/>
<sequence length="120" mass="13081">MSGKPVKLMSKVPKHAISAAIRKATHEKLLKRQHQAKDFQIDASTRIADGEDTILLAPTGSGKTLVLAMPLLYHTDKTSIVISPLQALETDQVDQMNELGMESILVDTVDLPASTYKARS</sequence>
<dbReference type="GO" id="GO:0000724">
    <property type="term" value="P:double-strand break repair via homologous recombination"/>
    <property type="evidence" value="ECO:0007669"/>
    <property type="project" value="TreeGrafter"/>
</dbReference>
<comment type="similarity">
    <text evidence="1">Belongs to the helicase family. RecQ subfamily.</text>
</comment>
<dbReference type="GO" id="GO:0005737">
    <property type="term" value="C:cytoplasm"/>
    <property type="evidence" value="ECO:0007669"/>
    <property type="project" value="TreeGrafter"/>
</dbReference>
<keyword evidence="8" id="KW-1185">Reference proteome</keyword>
<dbReference type="InterPro" id="IPR027417">
    <property type="entry name" value="P-loop_NTPase"/>
</dbReference>
<dbReference type="PROSITE" id="PS51192">
    <property type="entry name" value="HELICASE_ATP_BIND_1"/>
    <property type="match status" value="1"/>
</dbReference>
<dbReference type="SUPFAM" id="SSF52540">
    <property type="entry name" value="P-loop containing nucleoside triphosphate hydrolases"/>
    <property type="match status" value="1"/>
</dbReference>
<evidence type="ECO:0000259" key="6">
    <source>
        <dbReference type="PROSITE" id="PS51192"/>
    </source>
</evidence>
<evidence type="ECO:0000313" key="7">
    <source>
        <dbReference type="EMBL" id="KAF9519220.1"/>
    </source>
</evidence>
<dbReference type="InterPro" id="IPR011545">
    <property type="entry name" value="DEAD/DEAH_box_helicase_dom"/>
</dbReference>
<dbReference type="GO" id="GO:0005694">
    <property type="term" value="C:chromosome"/>
    <property type="evidence" value="ECO:0007669"/>
    <property type="project" value="TreeGrafter"/>
</dbReference>
<evidence type="ECO:0000256" key="2">
    <source>
        <dbReference type="ARBA" id="ARBA00023125"/>
    </source>
</evidence>
<dbReference type="OrthoDB" id="2499463at2759"/>
<evidence type="ECO:0000256" key="4">
    <source>
        <dbReference type="ARBA" id="ARBA00034617"/>
    </source>
</evidence>
<name>A0A9P6E1W5_9AGAM</name>
<keyword evidence="3" id="KW-0413">Isomerase</keyword>
<evidence type="ECO:0000256" key="5">
    <source>
        <dbReference type="ARBA" id="ARBA00034808"/>
    </source>
</evidence>
<accession>A0A9P6E1W5</accession>
<dbReference type="Proteomes" id="UP000886523">
    <property type="component" value="Unassembled WGS sequence"/>
</dbReference>
<proteinExistence type="inferred from homology"/>
<comment type="caution">
    <text evidence="7">The sequence shown here is derived from an EMBL/GenBank/DDBJ whole genome shotgun (WGS) entry which is preliminary data.</text>
</comment>
<dbReference type="EC" id="5.6.2.4" evidence="5"/>
<keyword evidence="2" id="KW-0238">DNA-binding</keyword>
<dbReference type="GO" id="GO:0043138">
    <property type="term" value="F:3'-5' DNA helicase activity"/>
    <property type="evidence" value="ECO:0007669"/>
    <property type="project" value="UniProtKB-EC"/>
</dbReference>
<dbReference type="GO" id="GO:0003677">
    <property type="term" value="F:DNA binding"/>
    <property type="evidence" value="ECO:0007669"/>
    <property type="project" value="UniProtKB-KW"/>
</dbReference>
<dbReference type="PANTHER" id="PTHR13710">
    <property type="entry name" value="DNA HELICASE RECQ FAMILY MEMBER"/>
    <property type="match status" value="1"/>
</dbReference>
<dbReference type="Pfam" id="PF00270">
    <property type="entry name" value="DEAD"/>
    <property type="match status" value="1"/>
</dbReference>
<feature type="domain" description="Helicase ATP-binding" evidence="6">
    <location>
        <begin position="44"/>
        <end position="120"/>
    </location>
</feature>
<protein>
    <recommendedName>
        <fullName evidence="5">DNA 3'-5' helicase</fullName>
        <ecNumber evidence="5">5.6.2.4</ecNumber>
    </recommendedName>
</protein>
<dbReference type="EMBL" id="MU128919">
    <property type="protein sequence ID" value="KAF9519220.1"/>
    <property type="molecule type" value="Genomic_DNA"/>
</dbReference>
<dbReference type="InterPro" id="IPR014001">
    <property type="entry name" value="Helicase_ATP-bd"/>
</dbReference>
<dbReference type="GO" id="GO:0009378">
    <property type="term" value="F:four-way junction helicase activity"/>
    <property type="evidence" value="ECO:0007669"/>
    <property type="project" value="TreeGrafter"/>
</dbReference>
<organism evidence="7 8">
    <name type="scientific">Hydnum rufescens UP504</name>
    <dbReference type="NCBI Taxonomy" id="1448309"/>
    <lineage>
        <taxon>Eukaryota</taxon>
        <taxon>Fungi</taxon>
        <taxon>Dikarya</taxon>
        <taxon>Basidiomycota</taxon>
        <taxon>Agaricomycotina</taxon>
        <taxon>Agaricomycetes</taxon>
        <taxon>Cantharellales</taxon>
        <taxon>Hydnaceae</taxon>
        <taxon>Hydnum</taxon>
    </lineage>
</organism>